<protein>
    <recommendedName>
        <fullName evidence="3">CB1 cannabinoid receptor-interacting protein 1</fullName>
    </recommendedName>
</protein>
<proteinExistence type="inferred from homology"/>
<evidence type="ECO:0000256" key="3">
    <source>
        <dbReference type="ARBA" id="ARBA00015651"/>
    </source>
</evidence>
<dbReference type="GO" id="GO:0031718">
    <property type="term" value="F:type 1 cannabinoid receptor binding"/>
    <property type="evidence" value="ECO:0007669"/>
    <property type="project" value="TreeGrafter"/>
</dbReference>
<keyword evidence="5" id="KW-1185">Reference proteome</keyword>
<evidence type="ECO:0000313" key="5">
    <source>
        <dbReference type="Proteomes" id="UP000515146"/>
    </source>
</evidence>
<evidence type="ECO:0000256" key="2">
    <source>
        <dbReference type="ARBA" id="ARBA00007288"/>
    </source>
</evidence>
<dbReference type="PANTHER" id="PTHR31952">
    <property type="entry name" value="CB1 CANNABINOID RECEPTOR-INTERACTING PROTEIN 1"/>
    <property type="match status" value="1"/>
</dbReference>
<comment type="similarity">
    <text evidence="2">Belongs to the CNRIP family.</text>
</comment>
<comment type="subunit">
    <text evidence="4">Interacts with the cannabinoid receptor CNR1 (via C-terminus). Does not interact with cannabinoid receptor CNR2.</text>
</comment>
<gene>
    <name evidence="6" type="primary">LOC113796026</name>
</gene>
<comment type="function">
    <text evidence="1">Suppresses cannabinoid receptor CNR1-mediated tonic inhibition of voltage-gated calcium channels.</text>
</comment>
<dbReference type="InParanoid" id="A0A6P6Y9L8"/>
<dbReference type="OrthoDB" id="5920443at2759"/>
<dbReference type="AlphaFoldDB" id="A0A6P6Y9L8"/>
<reference evidence="6" key="1">
    <citation type="submission" date="2025-08" db="UniProtKB">
        <authorList>
            <consortium name="RefSeq"/>
        </authorList>
    </citation>
    <scope>IDENTIFICATION</scope>
    <source>
        <strain evidence="6">Airmid</strain>
    </source>
</reference>
<evidence type="ECO:0000256" key="1">
    <source>
        <dbReference type="ARBA" id="ARBA00003884"/>
    </source>
</evidence>
<organism evidence="5 6">
    <name type="scientific">Dermatophagoides pteronyssinus</name>
    <name type="common">European house dust mite</name>
    <dbReference type="NCBI Taxonomy" id="6956"/>
    <lineage>
        <taxon>Eukaryota</taxon>
        <taxon>Metazoa</taxon>
        <taxon>Ecdysozoa</taxon>
        <taxon>Arthropoda</taxon>
        <taxon>Chelicerata</taxon>
        <taxon>Arachnida</taxon>
        <taxon>Acari</taxon>
        <taxon>Acariformes</taxon>
        <taxon>Sarcoptiformes</taxon>
        <taxon>Astigmata</taxon>
        <taxon>Psoroptidia</taxon>
        <taxon>Analgoidea</taxon>
        <taxon>Pyroglyphidae</taxon>
        <taxon>Dermatophagoidinae</taxon>
        <taxon>Dermatophagoides</taxon>
    </lineage>
</organism>
<dbReference type="KEGG" id="dpte:113796026"/>
<accession>A0A6P6Y9L8</accession>
<evidence type="ECO:0000256" key="4">
    <source>
        <dbReference type="ARBA" id="ARBA00026030"/>
    </source>
</evidence>
<evidence type="ECO:0000313" key="6">
    <source>
        <dbReference type="RefSeq" id="XP_027202072.1"/>
    </source>
</evidence>
<dbReference type="InterPro" id="IPR029204">
    <property type="entry name" value="CNRIP1"/>
</dbReference>
<sequence>MMKKLFCSIFIVDLGNGQNLNSRMIYFKNDGTRFQQEGTTTTNPCSSTTLKLSNQNRYRFRIVLKSIPSTISAVRINDQQISYESHQQENNAELSFEMDMKQINHIDHNHNHNGHRIRLTIHIDFSDYHHLNIDIQVKLYNQNDSHLTWGQIFRSMMAEAELLTTTTTMNEQNYIITRMNFLSI</sequence>
<dbReference type="PANTHER" id="PTHR31952:SF1">
    <property type="entry name" value="CB1 CANNABINOID RECEPTOR-INTERACTING PROTEIN 1"/>
    <property type="match status" value="1"/>
</dbReference>
<dbReference type="Proteomes" id="UP000515146">
    <property type="component" value="Unplaced"/>
</dbReference>
<dbReference type="RefSeq" id="XP_027202072.1">
    <property type="nucleotide sequence ID" value="XM_027346271.1"/>
</dbReference>
<name>A0A6P6Y9L8_DERPT</name>
<dbReference type="Pfam" id="PF15043">
    <property type="entry name" value="CNRIP1"/>
    <property type="match status" value="1"/>
</dbReference>
<dbReference type="GO" id="GO:0005886">
    <property type="term" value="C:plasma membrane"/>
    <property type="evidence" value="ECO:0007669"/>
    <property type="project" value="TreeGrafter"/>
</dbReference>